<keyword evidence="3" id="KW-1185">Reference proteome</keyword>
<gene>
    <name evidence="2" type="ORF">RZS32_011090</name>
</gene>
<dbReference type="EMBL" id="CP146606">
    <property type="protein sequence ID" value="WYK16971.1"/>
    <property type="molecule type" value="Genomic_DNA"/>
</dbReference>
<protein>
    <submittedName>
        <fullName evidence="2">DUF2125 domain-containing protein</fullName>
    </submittedName>
</protein>
<accession>A0ABZ2TBC0</accession>
<dbReference type="Proteomes" id="UP001281305">
    <property type="component" value="Chromosome"/>
</dbReference>
<sequence>MTSFGQATLRSSTSAVALGFFMTGTAAFADVTAQDVWADWKGYFAGSGYTMSAEETLSGDTLSVKNIVMSMEIPEEDANIRVELGEINFVEKGDGTVSVEFPASIPLNIVVDGPEAVTIAMDYNNTGLVMNVSGDPNDITYNYTAAEIALKFKEIVAEGQSIDLGVMDVTVADIVGTTTMKVGDLRVADQKMTSGPVSYNIDFKDPENEDARLVLKGSLAGMDATGTSTLPLEMDAAMMHAAVANGFAVDADLSYRDNAMEFAFTEGAENVQGSTSSTTGQIKVAMSDKGLIYDVATTGTNVSMAGGEIPFPVEFALEEAGFKFGMPIIKGEDEQDFAFGFTMGNFTMSDLIWGIFDPTGQLPRDPATIAIDMTGKAKLFFDFLNPEEMENVETSGEMPGELNSLSLNTLTVRAAGAELTGSGAFTFDNTDLETFDGMPAPDGSVDLKLVGANALLDTLVSMGFVPEDQAMGARMMMGLFAVPGDGEDTLDSTIEVKSDGQVLANGQRLR</sequence>
<feature type="signal peptide" evidence="1">
    <location>
        <begin position="1"/>
        <end position="29"/>
    </location>
</feature>
<keyword evidence="1" id="KW-0732">Signal</keyword>
<evidence type="ECO:0000313" key="3">
    <source>
        <dbReference type="Proteomes" id="UP001281305"/>
    </source>
</evidence>
<proteinExistence type="predicted"/>
<dbReference type="InterPro" id="IPR018666">
    <property type="entry name" value="DUF2125"/>
</dbReference>
<dbReference type="Pfam" id="PF09898">
    <property type="entry name" value="DUF2125"/>
    <property type="match status" value="1"/>
</dbReference>
<organism evidence="2 3">
    <name type="scientific">Roseovarius rhodophyticola</name>
    <dbReference type="NCBI Taxonomy" id="3080827"/>
    <lineage>
        <taxon>Bacteria</taxon>
        <taxon>Pseudomonadati</taxon>
        <taxon>Pseudomonadota</taxon>
        <taxon>Alphaproteobacteria</taxon>
        <taxon>Rhodobacterales</taxon>
        <taxon>Roseobacteraceae</taxon>
        <taxon>Roseovarius</taxon>
    </lineage>
</organism>
<name>A0ABZ2TBC0_9RHOB</name>
<dbReference type="RefSeq" id="WP_317057042.1">
    <property type="nucleotide sequence ID" value="NZ_CP146606.1"/>
</dbReference>
<feature type="chain" id="PRO_5045349191" evidence="1">
    <location>
        <begin position="30"/>
        <end position="510"/>
    </location>
</feature>
<evidence type="ECO:0000256" key="1">
    <source>
        <dbReference type="SAM" id="SignalP"/>
    </source>
</evidence>
<reference evidence="2 3" key="1">
    <citation type="submission" date="2024-02" db="EMBL/GenBank/DDBJ databases">
        <title>Roseovarius strain W115 nov., isolated from a marine algae.</title>
        <authorList>
            <person name="Lee M.W."/>
            <person name="Lee J.K."/>
            <person name="Kim J.M."/>
            <person name="Choi D.G."/>
            <person name="Baek J.H."/>
            <person name="Bayburt H."/>
            <person name="Jung J.J."/>
            <person name="Han D.M."/>
            <person name="Jeon C.O."/>
        </authorList>
    </citation>
    <scope>NUCLEOTIDE SEQUENCE [LARGE SCALE GENOMIC DNA]</scope>
    <source>
        <strain evidence="2 3">W115</strain>
    </source>
</reference>
<evidence type="ECO:0000313" key="2">
    <source>
        <dbReference type="EMBL" id="WYK16971.1"/>
    </source>
</evidence>